<accession>A0A0C2IIX8</accession>
<evidence type="ECO:0000256" key="7">
    <source>
        <dbReference type="ARBA" id="ARBA00023128"/>
    </source>
</evidence>
<comment type="subcellular location">
    <subcellularLocation>
        <location evidence="1">Mitochondrion membrane</location>
        <topology evidence="1">Multi-pass membrane protein</topology>
    </subcellularLocation>
</comment>
<dbReference type="GO" id="GO:0015093">
    <property type="term" value="F:ferrous iron transmembrane transporter activity"/>
    <property type="evidence" value="ECO:0007669"/>
    <property type="project" value="TreeGrafter"/>
</dbReference>
<dbReference type="Pfam" id="PF00153">
    <property type="entry name" value="Mito_carr"/>
    <property type="match status" value="1"/>
</dbReference>
<sequence>MTQPGAEPVEDVDDYECNMAAGAFAGIAVISPSGGPAYTSLIQSTYRMAVGEGISSLWRGMSSVVVGAGPAHAVYFATYEAVKHVMGGNKVGTHHPLAAG</sequence>
<dbReference type="PROSITE" id="PS50920">
    <property type="entry name" value="SOLCAR"/>
    <property type="match status" value="1"/>
</dbReference>
<gene>
    <name evidence="11" type="ORF">SPBR_07856</name>
</gene>
<feature type="repeat" description="Solcar" evidence="9">
    <location>
        <begin position="13"/>
        <end position="85"/>
    </location>
</feature>
<dbReference type="VEuPathDB" id="FungiDB:SPBR_07856"/>
<keyword evidence="6" id="KW-1133">Transmembrane helix</keyword>
<evidence type="ECO:0000256" key="6">
    <source>
        <dbReference type="ARBA" id="ARBA00022989"/>
    </source>
</evidence>
<evidence type="ECO:0000256" key="4">
    <source>
        <dbReference type="ARBA" id="ARBA00022692"/>
    </source>
</evidence>
<dbReference type="OrthoDB" id="43906at2759"/>
<dbReference type="AlphaFoldDB" id="A0A0C2IIX8"/>
<evidence type="ECO:0000256" key="9">
    <source>
        <dbReference type="PROSITE-ProRule" id="PRU00282"/>
    </source>
</evidence>
<dbReference type="Gene3D" id="1.50.40.10">
    <property type="entry name" value="Mitochondrial carrier domain"/>
    <property type="match status" value="1"/>
</dbReference>
<evidence type="ECO:0000256" key="2">
    <source>
        <dbReference type="ARBA" id="ARBA00006375"/>
    </source>
</evidence>
<evidence type="ECO:0008006" key="13">
    <source>
        <dbReference type="Google" id="ProtNLM"/>
    </source>
</evidence>
<keyword evidence="12" id="KW-1185">Reference proteome</keyword>
<evidence type="ECO:0000313" key="12">
    <source>
        <dbReference type="Proteomes" id="UP000031575"/>
    </source>
</evidence>
<dbReference type="Proteomes" id="UP000031575">
    <property type="component" value="Unassembled WGS sequence"/>
</dbReference>
<evidence type="ECO:0000256" key="10">
    <source>
        <dbReference type="RuleBase" id="RU000488"/>
    </source>
</evidence>
<comment type="similarity">
    <text evidence="2 10">Belongs to the mitochondrial carrier (TC 2.A.29) family.</text>
</comment>
<dbReference type="HOGENOM" id="CLU_122220_0_0_1"/>
<evidence type="ECO:0000313" key="11">
    <source>
        <dbReference type="EMBL" id="KIH89116.1"/>
    </source>
</evidence>
<evidence type="ECO:0000256" key="1">
    <source>
        <dbReference type="ARBA" id="ARBA00004225"/>
    </source>
</evidence>
<keyword evidence="8 9" id="KW-0472">Membrane</keyword>
<dbReference type="EMBL" id="AWTV01000009">
    <property type="protein sequence ID" value="KIH89116.1"/>
    <property type="molecule type" value="Genomic_DNA"/>
</dbReference>
<keyword evidence="7" id="KW-0496">Mitochondrion</keyword>
<protein>
    <recommendedName>
        <fullName evidence="13">Mitoferrin-1</fullName>
    </recommendedName>
</protein>
<keyword evidence="5" id="KW-0999">Mitochondrion inner membrane</keyword>
<dbReference type="PANTHER" id="PTHR45758:SF4">
    <property type="entry name" value="MITOFERRIN-1"/>
    <property type="match status" value="1"/>
</dbReference>
<comment type="caution">
    <text evidence="11">The sequence shown here is derived from an EMBL/GenBank/DDBJ whole genome shotgun (WGS) entry which is preliminary data.</text>
</comment>
<dbReference type="RefSeq" id="XP_040617126.1">
    <property type="nucleotide sequence ID" value="XM_040766110.1"/>
</dbReference>
<dbReference type="SUPFAM" id="SSF103506">
    <property type="entry name" value="Mitochondrial carrier"/>
    <property type="match status" value="1"/>
</dbReference>
<evidence type="ECO:0000256" key="5">
    <source>
        <dbReference type="ARBA" id="ARBA00022792"/>
    </source>
</evidence>
<proteinExistence type="inferred from homology"/>
<reference evidence="11 12" key="1">
    <citation type="journal article" date="2014" name="BMC Genomics">
        <title>Comparative genomics of the major fungal agents of human and animal Sporotrichosis: Sporothrix schenckii and Sporothrix brasiliensis.</title>
        <authorList>
            <person name="Teixeira M.M."/>
            <person name="de Almeida L.G."/>
            <person name="Kubitschek-Barreira P."/>
            <person name="Alves F.L."/>
            <person name="Kioshima E.S."/>
            <person name="Abadio A.K."/>
            <person name="Fernandes L."/>
            <person name="Derengowski L.S."/>
            <person name="Ferreira K.S."/>
            <person name="Souza R.C."/>
            <person name="Ruiz J.C."/>
            <person name="de Andrade N.C."/>
            <person name="Paes H.C."/>
            <person name="Nicola A.M."/>
            <person name="Albuquerque P."/>
            <person name="Gerber A.L."/>
            <person name="Martins V.P."/>
            <person name="Peconick L.D."/>
            <person name="Neto A.V."/>
            <person name="Chaucanez C.B."/>
            <person name="Silva P.A."/>
            <person name="Cunha O.L."/>
            <person name="de Oliveira F.F."/>
            <person name="dos Santos T.C."/>
            <person name="Barros A.L."/>
            <person name="Soares M.A."/>
            <person name="de Oliveira L.M."/>
            <person name="Marini M.M."/>
            <person name="Villalobos-Duno H."/>
            <person name="Cunha M.M."/>
            <person name="de Hoog S."/>
            <person name="da Silveira J.F."/>
            <person name="Henrissat B."/>
            <person name="Nino-Vega G.A."/>
            <person name="Cisalpino P.S."/>
            <person name="Mora-Montes H.M."/>
            <person name="Almeida S.R."/>
            <person name="Stajich J.E."/>
            <person name="Lopes-Bezerra L.M."/>
            <person name="Vasconcelos A.T."/>
            <person name="Felipe M.S."/>
        </authorList>
    </citation>
    <scope>NUCLEOTIDE SEQUENCE [LARGE SCALE GENOMIC DNA]</scope>
    <source>
        <strain evidence="11 12">5110</strain>
    </source>
</reference>
<evidence type="ECO:0000256" key="8">
    <source>
        <dbReference type="ARBA" id="ARBA00023136"/>
    </source>
</evidence>
<dbReference type="InterPro" id="IPR023395">
    <property type="entry name" value="MCP_dom_sf"/>
</dbReference>
<name>A0A0C2IIX8_9PEZI</name>
<dbReference type="GO" id="GO:0031966">
    <property type="term" value="C:mitochondrial membrane"/>
    <property type="evidence" value="ECO:0007669"/>
    <property type="project" value="UniProtKB-SubCell"/>
</dbReference>
<evidence type="ECO:0000256" key="3">
    <source>
        <dbReference type="ARBA" id="ARBA00022448"/>
    </source>
</evidence>
<dbReference type="GeneID" id="63681031"/>
<keyword evidence="4 9" id="KW-0812">Transmembrane</keyword>
<keyword evidence="3 10" id="KW-0813">Transport</keyword>
<dbReference type="InterPro" id="IPR018108">
    <property type="entry name" value="MCP_transmembrane"/>
</dbReference>
<organism evidence="11 12">
    <name type="scientific">Sporothrix brasiliensis 5110</name>
    <dbReference type="NCBI Taxonomy" id="1398154"/>
    <lineage>
        <taxon>Eukaryota</taxon>
        <taxon>Fungi</taxon>
        <taxon>Dikarya</taxon>
        <taxon>Ascomycota</taxon>
        <taxon>Pezizomycotina</taxon>
        <taxon>Sordariomycetes</taxon>
        <taxon>Sordariomycetidae</taxon>
        <taxon>Ophiostomatales</taxon>
        <taxon>Ophiostomataceae</taxon>
        <taxon>Sporothrix</taxon>
    </lineage>
</organism>
<dbReference type="GO" id="GO:0048250">
    <property type="term" value="P:iron import into the mitochondrion"/>
    <property type="evidence" value="ECO:0007669"/>
    <property type="project" value="TreeGrafter"/>
</dbReference>
<dbReference type="PANTHER" id="PTHR45758">
    <property type="entry name" value="MITOFERRIN-1-RELATED"/>
    <property type="match status" value="1"/>
</dbReference>